<evidence type="ECO:0000256" key="1">
    <source>
        <dbReference type="SAM" id="MobiDB-lite"/>
    </source>
</evidence>
<gene>
    <name evidence="3" type="ORF">GGR28_001118</name>
</gene>
<protein>
    <recommendedName>
        <fullName evidence="5">DUF2911 domain-containing protein</fullName>
    </recommendedName>
</protein>
<evidence type="ECO:0008006" key="5">
    <source>
        <dbReference type="Google" id="ProtNLM"/>
    </source>
</evidence>
<dbReference type="AlphaFoldDB" id="A0A840E4B2"/>
<feature type="region of interest" description="Disordered" evidence="1">
    <location>
        <begin position="24"/>
        <end position="48"/>
    </location>
</feature>
<keyword evidence="4" id="KW-1185">Reference proteome</keyword>
<dbReference type="EMBL" id="JACIFF010000002">
    <property type="protein sequence ID" value="MBB4078505.1"/>
    <property type="molecule type" value="Genomic_DNA"/>
</dbReference>
<feature type="compositionally biased region" description="Polar residues" evidence="1">
    <location>
        <begin position="24"/>
        <end position="35"/>
    </location>
</feature>
<keyword evidence="2" id="KW-0732">Signal</keyword>
<organism evidence="3 4">
    <name type="scientific">Neolewinella aquimaris</name>
    <dbReference type="NCBI Taxonomy" id="1835722"/>
    <lineage>
        <taxon>Bacteria</taxon>
        <taxon>Pseudomonadati</taxon>
        <taxon>Bacteroidota</taxon>
        <taxon>Saprospiria</taxon>
        <taxon>Saprospirales</taxon>
        <taxon>Lewinellaceae</taxon>
        <taxon>Neolewinella</taxon>
    </lineage>
</organism>
<dbReference type="InterPro" id="IPR021314">
    <property type="entry name" value="DUF2911"/>
</dbReference>
<feature type="signal peptide" evidence="2">
    <location>
        <begin position="1"/>
        <end position="17"/>
    </location>
</feature>
<evidence type="ECO:0000313" key="4">
    <source>
        <dbReference type="Proteomes" id="UP000576209"/>
    </source>
</evidence>
<accession>A0A840E4B2</accession>
<dbReference type="Proteomes" id="UP000576209">
    <property type="component" value="Unassembled WGS sequence"/>
</dbReference>
<evidence type="ECO:0000313" key="3">
    <source>
        <dbReference type="EMBL" id="MBB4078505.1"/>
    </source>
</evidence>
<feature type="chain" id="PRO_5032377474" description="DUF2911 domain-containing protein" evidence="2">
    <location>
        <begin position="18"/>
        <end position="213"/>
    </location>
</feature>
<sequence>MQRITCYCLVFCGLLFAASCNTPPTGNTADTSQTPAAGETMPAADQSAATNGRNYTLTTLDTTIKSPRKELKGKVDGVDVTINYGSPAVNGRTIYGDLVPYGQVWRTGANEATRITFAQPVKVGAEGKDLAAGTYSLFTLPADMHDWTIIFNKTADQWGAYDYAEADDVVRVKGTAKMSSTQAERMDFALEGNNIQLMWADMTISFPISAAAK</sequence>
<name>A0A840E4B2_9BACT</name>
<dbReference type="RefSeq" id="WP_246416355.1">
    <property type="nucleotide sequence ID" value="NZ_JACIFF010000002.1"/>
</dbReference>
<dbReference type="Pfam" id="PF11138">
    <property type="entry name" value="DUF2911"/>
    <property type="match status" value="1"/>
</dbReference>
<dbReference type="PROSITE" id="PS51257">
    <property type="entry name" value="PROKAR_LIPOPROTEIN"/>
    <property type="match status" value="1"/>
</dbReference>
<proteinExistence type="predicted"/>
<reference evidence="3 4" key="1">
    <citation type="submission" date="2020-08" db="EMBL/GenBank/DDBJ databases">
        <title>Genomic Encyclopedia of Type Strains, Phase IV (KMG-IV): sequencing the most valuable type-strain genomes for metagenomic binning, comparative biology and taxonomic classification.</title>
        <authorList>
            <person name="Goeker M."/>
        </authorList>
    </citation>
    <scope>NUCLEOTIDE SEQUENCE [LARGE SCALE GENOMIC DNA]</scope>
    <source>
        <strain evidence="3 4">DSM 105137</strain>
    </source>
</reference>
<comment type="caution">
    <text evidence="3">The sequence shown here is derived from an EMBL/GenBank/DDBJ whole genome shotgun (WGS) entry which is preliminary data.</text>
</comment>
<evidence type="ECO:0000256" key="2">
    <source>
        <dbReference type="SAM" id="SignalP"/>
    </source>
</evidence>